<name>A0A6M3XL63_9ZZZZ</name>
<proteinExistence type="predicted"/>
<organism evidence="2">
    <name type="scientific">viral metagenome</name>
    <dbReference type="NCBI Taxonomy" id="1070528"/>
    <lineage>
        <taxon>unclassified sequences</taxon>
        <taxon>metagenomes</taxon>
        <taxon>organismal metagenomes</taxon>
    </lineage>
</organism>
<evidence type="ECO:0000256" key="1">
    <source>
        <dbReference type="SAM" id="MobiDB-lite"/>
    </source>
</evidence>
<evidence type="ECO:0000313" key="2">
    <source>
        <dbReference type="EMBL" id="QJH97563.1"/>
    </source>
</evidence>
<protein>
    <submittedName>
        <fullName evidence="2">Uncharacterized protein</fullName>
    </submittedName>
</protein>
<feature type="region of interest" description="Disordered" evidence="1">
    <location>
        <begin position="1"/>
        <end position="29"/>
    </location>
</feature>
<accession>A0A6M3XL63</accession>
<dbReference type="EMBL" id="MT144692">
    <property type="protein sequence ID" value="QJH97563.1"/>
    <property type="molecule type" value="Genomic_DNA"/>
</dbReference>
<sequence>MAKGLIEGAMNEPPAWQPNQNDLRPDRTQKGNGWLGVLPIIYPDGKTGVATEYSVGVKIGGKDVIIPTLVPTLTPEEQKIMLESVIPQKAKVPQEILMKAVEFAAERLRQGLSPFKE</sequence>
<gene>
    <name evidence="2" type="ORF">TM448B01037_0002</name>
</gene>
<reference evidence="2" key="1">
    <citation type="submission" date="2020-03" db="EMBL/GenBank/DDBJ databases">
        <title>The deep terrestrial virosphere.</title>
        <authorList>
            <person name="Holmfeldt K."/>
            <person name="Nilsson E."/>
            <person name="Simone D."/>
            <person name="Lopez-Fernandez M."/>
            <person name="Wu X."/>
            <person name="de Brujin I."/>
            <person name="Lundin D."/>
            <person name="Andersson A."/>
            <person name="Bertilsson S."/>
            <person name="Dopson M."/>
        </authorList>
    </citation>
    <scope>NUCLEOTIDE SEQUENCE</scope>
    <source>
        <strain evidence="2">TM448B01037</strain>
    </source>
</reference>
<dbReference type="AlphaFoldDB" id="A0A6M3XL63"/>